<reference evidence="3" key="1">
    <citation type="journal article" date="2019" name="Int. J. Syst. Evol. Microbiol.">
        <title>The Global Catalogue of Microorganisms (GCM) 10K type strain sequencing project: providing services to taxonomists for standard genome sequencing and annotation.</title>
        <authorList>
            <consortium name="The Broad Institute Genomics Platform"/>
            <consortium name="The Broad Institute Genome Sequencing Center for Infectious Disease"/>
            <person name="Wu L."/>
            <person name="Ma J."/>
        </authorList>
    </citation>
    <scope>NUCLEOTIDE SEQUENCE [LARGE SCALE GENOMIC DNA]</scope>
    <source>
        <strain evidence="3">KCTC 42585</strain>
    </source>
</reference>
<dbReference type="RefSeq" id="WP_380750528.1">
    <property type="nucleotide sequence ID" value="NZ_JBHULT010000006.1"/>
</dbReference>
<accession>A0ABW5IVR2</accession>
<dbReference type="SUPFAM" id="SSF74653">
    <property type="entry name" value="TolA/TonB C-terminal domain"/>
    <property type="match status" value="1"/>
</dbReference>
<evidence type="ECO:0000256" key="1">
    <source>
        <dbReference type="SAM" id="SignalP"/>
    </source>
</evidence>
<keyword evidence="1" id="KW-0732">Signal</keyword>
<dbReference type="EMBL" id="JBHULT010000006">
    <property type="protein sequence ID" value="MFD2517762.1"/>
    <property type="molecule type" value="Genomic_DNA"/>
</dbReference>
<feature type="chain" id="PRO_5047384156" evidence="1">
    <location>
        <begin position="20"/>
        <end position="255"/>
    </location>
</feature>
<evidence type="ECO:0000313" key="3">
    <source>
        <dbReference type="Proteomes" id="UP001597468"/>
    </source>
</evidence>
<proteinExistence type="predicted"/>
<organism evidence="2 3">
    <name type="scientific">Salinimicrobium flavum</name>
    <dbReference type="NCBI Taxonomy" id="1737065"/>
    <lineage>
        <taxon>Bacteria</taxon>
        <taxon>Pseudomonadati</taxon>
        <taxon>Bacteroidota</taxon>
        <taxon>Flavobacteriia</taxon>
        <taxon>Flavobacteriales</taxon>
        <taxon>Flavobacteriaceae</taxon>
        <taxon>Salinimicrobium</taxon>
    </lineage>
</organism>
<name>A0ABW5IVR2_9FLAO</name>
<dbReference type="Proteomes" id="UP001597468">
    <property type="component" value="Unassembled WGS sequence"/>
</dbReference>
<evidence type="ECO:0000313" key="2">
    <source>
        <dbReference type="EMBL" id="MFD2517762.1"/>
    </source>
</evidence>
<protein>
    <submittedName>
        <fullName evidence="2">Energy transducer TonB</fullName>
    </submittedName>
</protein>
<gene>
    <name evidence="2" type="ORF">ACFSTG_07640</name>
</gene>
<comment type="caution">
    <text evidence="2">The sequence shown here is derived from an EMBL/GenBank/DDBJ whole genome shotgun (WGS) entry which is preliminary data.</text>
</comment>
<sequence>MKTLFVFLCFFLFSYNTFAQQETYTLVAVDEAPFIKECYDPNKDSKECFNQNLSDFLQSNLVTPKTVKGEGKAYATFHISETGAISDVKVKATDKDQEEEVIRVLSSLKIASPAKLDGKAVAVTHALPVIFKQTMYDSYGAFFDTRAKNLPNATKTAFSPLFEACIPKPDKSSCFQETLEKLIAKSVKAKSGTVLNYYLEINKNAEAENVLVLSHNDNNASKQAKAFLETLSLEAPARNEQKKAVKSFFYGKLVL</sequence>
<keyword evidence="3" id="KW-1185">Reference proteome</keyword>
<dbReference type="Gene3D" id="3.30.1150.10">
    <property type="match status" value="1"/>
</dbReference>
<feature type="signal peptide" evidence="1">
    <location>
        <begin position="1"/>
        <end position="19"/>
    </location>
</feature>